<keyword evidence="3" id="KW-0804">Transcription</keyword>
<evidence type="ECO:0000256" key="1">
    <source>
        <dbReference type="ARBA" id="ARBA00023015"/>
    </source>
</evidence>
<dbReference type="AlphaFoldDB" id="A0A0L8N3I5"/>
<keyword evidence="1" id="KW-0805">Transcription regulation</keyword>
<name>A0A0L8N3I5_STRVG</name>
<dbReference type="OrthoDB" id="2559672at2"/>
<dbReference type="GO" id="GO:0043565">
    <property type="term" value="F:sequence-specific DNA binding"/>
    <property type="evidence" value="ECO:0007669"/>
    <property type="project" value="InterPro"/>
</dbReference>
<dbReference type="InterPro" id="IPR046532">
    <property type="entry name" value="DUF6597"/>
</dbReference>
<dbReference type="SUPFAM" id="SSF46689">
    <property type="entry name" value="Homeodomain-like"/>
    <property type="match status" value="1"/>
</dbReference>
<comment type="caution">
    <text evidence="6">The sequence shown here is derived from an EMBL/GenBank/DDBJ whole genome shotgun (WGS) entry which is preliminary data.</text>
</comment>
<dbReference type="PANTHER" id="PTHR46796:SF15">
    <property type="entry name" value="BLL1074 PROTEIN"/>
    <property type="match status" value="1"/>
</dbReference>
<reference evidence="7" key="1">
    <citation type="submission" date="2015-07" db="EMBL/GenBank/DDBJ databases">
        <authorList>
            <consortium name="Consortium for Microbial Forensics and Genomics (microFORGE)"/>
            <person name="Knight B.M."/>
            <person name="Roberts D.P."/>
            <person name="Lin D."/>
            <person name="Hari K."/>
            <person name="Fletcher J."/>
            <person name="Melcher U."/>
            <person name="Blagden T."/>
            <person name="Winegar R.A."/>
        </authorList>
    </citation>
    <scope>NUCLEOTIDE SEQUENCE [LARGE SCALE GENOMIC DNA]</scope>
    <source>
        <strain evidence="7">NRRL B-1447</strain>
    </source>
</reference>
<dbReference type="PATRIC" id="fig|1961.12.peg.945"/>
<dbReference type="SMART" id="SM00342">
    <property type="entry name" value="HTH_ARAC"/>
    <property type="match status" value="1"/>
</dbReference>
<feature type="domain" description="HTH araC/xylS-type" evidence="5">
    <location>
        <begin position="190"/>
        <end position="271"/>
    </location>
</feature>
<feature type="region of interest" description="Disordered" evidence="4">
    <location>
        <begin position="292"/>
        <end position="313"/>
    </location>
</feature>
<feature type="compositionally biased region" description="Pro residues" evidence="4">
    <location>
        <begin position="1"/>
        <end position="10"/>
    </location>
</feature>
<sequence length="313" mass="32748">MDPTVRPPEPAAAGAESIRTPPGPALRGLILAYHGYRLPEGRPRSRLEIPDGVVTVVIALAGGLRLTADGSPRGASSFLSGLRTTATRGEHTGGLHGIEVTFSPLGAYRTFGIPMRHFTEAFTDLSDLSDLLGRTAGCLVDQLRQTDTWAERFALLDAVFASCADRGGAVSPEVREALGLLRTASRPEALTAISRQVGWSDRHLRARFGQQVGLAPKAVARVARLQRALRLQALGLDGAAVAASGGFHDQAHCIREFRAMTGLTPSQFAARRGGLPPGSPLDRVAGRVTSLLLPDTGTGTGTGRGTAGAGAVR</sequence>
<dbReference type="GO" id="GO:0003700">
    <property type="term" value="F:DNA-binding transcription factor activity"/>
    <property type="evidence" value="ECO:0007669"/>
    <property type="project" value="InterPro"/>
</dbReference>
<dbReference type="Proteomes" id="UP000037084">
    <property type="component" value="Unassembled WGS sequence"/>
</dbReference>
<dbReference type="Pfam" id="PF12833">
    <property type="entry name" value="HTH_18"/>
    <property type="match status" value="1"/>
</dbReference>
<evidence type="ECO:0000256" key="4">
    <source>
        <dbReference type="SAM" id="MobiDB-lite"/>
    </source>
</evidence>
<dbReference type="InterPro" id="IPR050204">
    <property type="entry name" value="AraC_XylS_family_regulators"/>
</dbReference>
<keyword evidence="2" id="KW-0238">DNA-binding</keyword>
<dbReference type="Gene3D" id="1.10.10.60">
    <property type="entry name" value="Homeodomain-like"/>
    <property type="match status" value="1"/>
</dbReference>
<dbReference type="InterPro" id="IPR009057">
    <property type="entry name" value="Homeodomain-like_sf"/>
</dbReference>
<dbReference type="PROSITE" id="PS01124">
    <property type="entry name" value="HTH_ARAC_FAMILY_2"/>
    <property type="match status" value="1"/>
</dbReference>
<dbReference type="Pfam" id="PF20240">
    <property type="entry name" value="DUF6597"/>
    <property type="match status" value="1"/>
</dbReference>
<proteinExistence type="predicted"/>
<dbReference type="RefSeq" id="WP_053168346.1">
    <property type="nucleotide sequence ID" value="NZ_LGUV01000013.1"/>
</dbReference>
<dbReference type="InterPro" id="IPR018060">
    <property type="entry name" value="HTH_AraC"/>
</dbReference>
<dbReference type="PANTHER" id="PTHR46796">
    <property type="entry name" value="HTH-TYPE TRANSCRIPTIONAL ACTIVATOR RHAS-RELATED"/>
    <property type="match status" value="1"/>
</dbReference>
<evidence type="ECO:0000313" key="6">
    <source>
        <dbReference type="EMBL" id="KOG57247.1"/>
    </source>
</evidence>
<organism evidence="6 7">
    <name type="scientific">Streptomyces virginiae</name>
    <name type="common">Streptomyces cinnamonensis</name>
    <dbReference type="NCBI Taxonomy" id="1961"/>
    <lineage>
        <taxon>Bacteria</taxon>
        <taxon>Bacillati</taxon>
        <taxon>Actinomycetota</taxon>
        <taxon>Actinomycetes</taxon>
        <taxon>Kitasatosporales</taxon>
        <taxon>Streptomycetaceae</taxon>
        <taxon>Streptomyces</taxon>
    </lineage>
</organism>
<evidence type="ECO:0000256" key="3">
    <source>
        <dbReference type="ARBA" id="ARBA00023163"/>
    </source>
</evidence>
<evidence type="ECO:0000313" key="7">
    <source>
        <dbReference type="Proteomes" id="UP000037084"/>
    </source>
</evidence>
<protein>
    <recommendedName>
        <fullName evidence="5">HTH araC/xylS-type domain-containing protein</fullName>
    </recommendedName>
</protein>
<gene>
    <name evidence="6" type="ORF">ADK75_04430</name>
</gene>
<evidence type="ECO:0000259" key="5">
    <source>
        <dbReference type="PROSITE" id="PS01124"/>
    </source>
</evidence>
<feature type="compositionally biased region" description="Gly residues" evidence="4">
    <location>
        <begin position="298"/>
        <end position="313"/>
    </location>
</feature>
<feature type="region of interest" description="Disordered" evidence="4">
    <location>
        <begin position="1"/>
        <end position="20"/>
    </location>
</feature>
<evidence type="ECO:0000256" key="2">
    <source>
        <dbReference type="ARBA" id="ARBA00023125"/>
    </source>
</evidence>
<accession>A0A0L8N3I5</accession>
<dbReference type="EMBL" id="LGUV01000013">
    <property type="protein sequence ID" value="KOG57247.1"/>
    <property type="molecule type" value="Genomic_DNA"/>
</dbReference>